<accession>A0A9D4CJB8</accession>
<keyword evidence="3" id="KW-1185">Reference proteome</keyword>
<reference evidence="2" key="1">
    <citation type="journal article" date="2019" name="bioRxiv">
        <title>The Genome of the Zebra Mussel, Dreissena polymorpha: A Resource for Invasive Species Research.</title>
        <authorList>
            <person name="McCartney M.A."/>
            <person name="Auch B."/>
            <person name="Kono T."/>
            <person name="Mallez S."/>
            <person name="Zhang Y."/>
            <person name="Obille A."/>
            <person name="Becker A."/>
            <person name="Abrahante J.E."/>
            <person name="Garbe J."/>
            <person name="Badalamenti J.P."/>
            <person name="Herman A."/>
            <person name="Mangelson H."/>
            <person name="Liachko I."/>
            <person name="Sullivan S."/>
            <person name="Sone E.D."/>
            <person name="Koren S."/>
            <person name="Silverstein K.A.T."/>
            <person name="Beckman K.B."/>
            <person name="Gohl D.M."/>
        </authorList>
    </citation>
    <scope>NUCLEOTIDE SEQUENCE</scope>
    <source>
        <strain evidence="2">Duluth1</strain>
        <tissue evidence="2">Whole animal</tissue>
    </source>
</reference>
<proteinExistence type="predicted"/>
<comment type="caution">
    <text evidence="2">The sequence shown here is derived from an EMBL/GenBank/DDBJ whole genome shotgun (WGS) entry which is preliminary data.</text>
</comment>
<name>A0A9D4CJB8_DREPO</name>
<feature type="region of interest" description="Disordered" evidence="1">
    <location>
        <begin position="31"/>
        <end position="50"/>
    </location>
</feature>
<gene>
    <name evidence="2" type="ORF">DPMN_051091</name>
</gene>
<evidence type="ECO:0000313" key="3">
    <source>
        <dbReference type="Proteomes" id="UP000828390"/>
    </source>
</evidence>
<dbReference type="EMBL" id="JAIWYP010000012">
    <property type="protein sequence ID" value="KAH3725256.1"/>
    <property type="molecule type" value="Genomic_DNA"/>
</dbReference>
<evidence type="ECO:0000313" key="2">
    <source>
        <dbReference type="EMBL" id="KAH3725256.1"/>
    </source>
</evidence>
<sequence length="50" mass="5367">MGRVTCDQRYSIQGYAFAQCGQELPSPLMGQRNLASLHGGQGSSRPDLAI</sequence>
<evidence type="ECO:0000256" key="1">
    <source>
        <dbReference type="SAM" id="MobiDB-lite"/>
    </source>
</evidence>
<protein>
    <submittedName>
        <fullName evidence="2">Uncharacterized protein</fullName>
    </submittedName>
</protein>
<dbReference type="Proteomes" id="UP000828390">
    <property type="component" value="Unassembled WGS sequence"/>
</dbReference>
<organism evidence="2 3">
    <name type="scientific">Dreissena polymorpha</name>
    <name type="common">Zebra mussel</name>
    <name type="synonym">Mytilus polymorpha</name>
    <dbReference type="NCBI Taxonomy" id="45954"/>
    <lineage>
        <taxon>Eukaryota</taxon>
        <taxon>Metazoa</taxon>
        <taxon>Spiralia</taxon>
        <taxon>Lophotrochozoa</taxon>
        <taxon>Mollusca</taxon>
        <taxon>Bivalvia</taxon>
        <taxon>Autobranchia</taxon>
        <taxon>Heteroconchia</taxon>
        <taxon>Euheterodonta</taxon>
        <taxon>Imparidentia</taxon>
        <taxon>Neoheterodontei</taxon>
        <taxon>Myida</taxon>
        <taxon>Dreissenoidea</taxon>
        <taxon>Dreissenidae</taxon>
        <taxon>Dreissena</taxon>
    </lineage>
</organism>
<dbReference type="AlphaFoldDB" id="A0A9D4CJB8"/>
<reference evidence="2" key="2">
    <citation type="submission" date="2020-11" db="EMBL/GenBank/DDBJ databases">
        <authorList>
            <person name="McCartney M.A."/>
            <person name="Auch B."/>
            <person name="Kono T."/>
            <person name="Mallez S."/>
            <person name="Becker A."/>
            <person name="Gohl D.M."/>
            <person name="Silverstein K.A.T."/>
            <person name="Koren S."/>
            <person name="Bechman K.B."/>
            <person name="Herman A."/>
            <person name="Abrahante J.E."/>
            <person name="Garbe J."/>
        </authorList>
    </citation>
    <scope>NUCLEOTIDE SEQUENCE</scope>
    <source>
        <strain evidence="2">Duluth1</strain>
        <tissue evidence="2">Whole animal</tissue>
    </source>
</reference>